<proteinExistence type="predicted"/>
<evidence type="ECO:0000313" key="2">
    <source>
        <dbReference type="EMBL" id="SFT68213.1"/>
    </source>
</evidence>
<dbReference type="AlphaFoldDB" id="A0A1I6ZZW5"/>
<organism evidence="2 3">
    <name type="scientific">Halomonas saccharevitans</name>
    <dbReference type="NCBI Taxonomy" id="416872"/>
    <lineage>
        <taxon>Bacteria</taxon>
        <taxon>Pseudomonadati</taxon>
        <taxon>Pseudomonadota</taxon>
        <taxon>Gammaproteobacteria</taxon>
        <taxon>Oceanospirillales</taxon>
        <taxon>Halomonadaceae</taxon>
        <taxon>Halomonas</taxon>
    </lineage>
</organism>
<gene>
    <name evidence="2" type="ORF">SAMN04487956_11454</name>
</gene>
<name>A0A1I6ZZW5_9GAMM</name>
<evidence type="ECO:0000256" key="1">
    <source>
        <dbReference type="SAM" id="MobiDB-lite"/>
    </source>
</evidence>
<dbReference type="RefSeq" id="WP_139233909.1">
    <property type="nucleotide sequence ID" value="NZ_FPAQ01000014.1"/>
</dbReference>
<dbReference type="Proteomes" id="UP000199594">
    <property type="component" value="Unassembled WGS sequence"/>
</dbReference>
<accession>A0A1I6ZZW5</accession>
<evidence type="ECO:0000313" key="3">
    <source>
        <dbReference type="Proteomes" id="UP000199594"/>
    </source>
</evidence>
<sequence length="208" mass="22925">MHKPRYRDKVLIEKADGQQLGPVQATVDKGIIFAAPTHLIEVGDILLREMPQGGHERYVVDEPGFKQGSGKLIPSHFQAEVHREDARRTSESVSTPDHQIPPTPPGSVTINFNGDHGRVYQHSNDNSQTVINAIEPQLEALRTELRDKVEDPQRLADLEHEIDALKASRPDPSTIGEQLDSLMRKGADYAEIIGKYKSGIMAVAAALA</sequence>
<dbReference type="OrthoDB" id="6169641at2"/>
<reference evidence="2 3" key="1">
    <citation type="submission" date="2016-10" db="EMBL/GenBank/DDBJ databases">
        <authorList>
            <person name="de Groot N.N."/>
        </authorList>
    </citation>
    <scope>NUCLEOTIDE SEQUENCE [LARGE SCALE GENOMIC DNA]</scope>
    <source>
        <strain evidence="2 3">CGMCC 1.6493</strain>
    </source>
</reference>
<feature type="region of interest" description="Disordered" evidence="1">
    <location>
        <begin position="83"/>
        <end position="105"/>
    </location>
</feature>
<dbReference type="EMBL" id="FPAQ01000014">
    <property type="protein sequence ID" value="SFT68213.1"/>
    <property type="molecule type" value="Genomic_DNA"/>
</dbReference>
<protein>
    <submittedName>
        <fullName evidence="2">Uncharacterized protein</fullName>
    </submittedName>
</protein>